<reference evidence="1" key="1">
    <citation type="submission" date="2021-03" db="EMBL/GenBank/DDBJ databases">
        <title>Complete genome of Burkholderia pseudomallei_VBP364.</title>
        <authorList>
            <person name="Balaji V."/>
            <person name="Yamuna B."/>
            <person name="Monisha P."/>
        </authorList>
    </citation>
    <scope>NUCLEOTIDE SEQUENCE</scope>
    <source>
        <strain evidence="1">VBP364</strain>
    </source>
</reference>
<gene>
    <name evidence="1" type="ORF">J3D99_28430</name>
</gene>
<sequence>MYLLQFLLDLVQWKVWPTARFRRIPARRRLIEPFAARRVKMGHDRARPAGTAAFVVHRLSRVARPLHRKPDLPLERTTIV</sequence>
<accession>A0A8A4DXZ8</accession>
<name>A0A8A4DXZ8_BURPE</name>
<organism evidence="1">
    <name type="scientific">Burkholderia pseudomallei</name>
    <name type="common">Pseudomonas pseudomallei</name>
    <dbReference type="NCBI Taxonomy" id="28450"/>
    <lineage>
        <taxon>Bacteria</taxon>
        <taxon>Pseudomonadati</taxon>
        <taxon>Pseudomonadota</taxon>
        <taxon>Betaproteobacteria</taxon>
        <taxon>Burkholderiales</taxon>
        <taxon>Burkholderiaceae</taxon>
        <taxon>Burkholderia</taxon>
        <taxon>pseudomallei group</taxon>
    </lineage>
</organism>
<protein>
    <submittedName>
        <fullName evidence="1">Uncharacterized protein</fullName>
    </submittedName>
</protein>
<evidence type="ECO:0000313" key="1">
    <source>
        <dbReference type="EMBL" id="QTB61735.1"/>
    </source>
</evidence>
<dbReference type="EMBL" id="CP071754">
    <property type="protein sequence ID" value="QTB61735.1"/>
    <property type="molecule type" value="Genomic_DNA"/>
</dbReference>
<proteinExistence type="predicted"/>
<dbReference type="AlphaFoldDB" id="A0A8A4DXZ8"/>